<evidence type="ECO:0000313" key="11">
    <source>
        <dbReference type="EMBL" id="USI74809.1"/>
    </source>
</evidence>
<keyword evidence="7" id="KW-0274">FAD</keyword>
<evidence type="ECO:0000313" key="12">
    <source>
        <dbReference type="Proteomes" id="UP001056937"/>
    </source>
</evidence>
<evidence type="ECO:0000256" key="5">
    <source>
        <dbReference type="ARBA" id="ARBA00022679"/>
    </source>
</evidence>
<comment type="cofactor">
    <cofactor evidence="1">
        <name>Mg(2+)</name>
        <dbReference type="ChEBI" id="CHEBI:18420"/>
    </cofactor>
</comment>
<name>A0ABY4XD90_9SPHN</name>
<gene>
    <name evidence="11" type="ORF">LHA26_18860</name>
</gene>
<dbReference type="InterPro" id="IPR003374">
    <property type="entry name" value="ApbE-like_sf"/>
</dbReference>
<organism evidence="11 12">
    <name type="scientific">Sphingomonas morindae</name>
    <dbReference type="NCBI Taxonomy" id="1541170"/>
    <lineage>
        <taxon>Bacteria</taxon>
        <taxon>Pseudomonadati</taxon>
        <taxon>Pseudomonadota</taxon>
        <taxon>Alphaproteobacteria</taxon>
        <taxon>Sphingomonadales</taxon>
        <taxon>Sphingomonadaceae</taxon>
        <taxon>Sphingomonas</taxon>
    </lineage>
</organism>
<evidence type="ECO:0000256" key="8">
    <source>
        <dbReference type="ARBA" id="ARBA00022842"/>
    </source>
</evidence>
<comment type="catalytic activity">
    <reaction evidence="10">
        <text>L-threonyl-[protein] + FAD = FMN-L-threonyl-[protein] + AMP + H(+)</text>
        <dbReference type="Rhea" id="RHEA:36847"/>
        <dbReference type="Rhea" id="RHEA-COMP:11060"/>
        <dbReference type="Rhea" id="RHEA-COMP:11061"/>
        <dbReference type="ChEBI" id="CHEBI:15378"/>
        <dbReference type="ChEBI" id="CHEBI:30013"/>
        <dbReference type="ChEBI" id="CHEBI:57692"/>
        <dbReference type="ChEBI" id="CHEBI:74257"/>
        <dbReference type="ChEBI" id="CHEBI:456215"/>
        <dbReference type="EC" id="2.7.1.180"/>
    </reaction>
</comment>
<dbReference type="PANTHER" id="PTHR30040">
    <property type="entry name" value="THIAMINE BIOSYNTHESIS LIPOPROTEIN APBE"/>
    <property type="match status" value="1"/>
</dbReference>
<dbReference type="EMBL" id="CP084931">
    <property type="protein sequence ID" value="USI74809.1"/>
    <property type="molecule type" value="Genomic_DNA"/>
</dbReference>
<dbReference type="RefSeq" id="WP_252168623.1">
    <property type="nucleotide sequence ID" value="NZ_CP084931.1"/>
</dbReference>
<dbReference type="InterPro" id="IPR024932">
    <property type="entry name" value="ApbE"/>
</dbReference>
<keyword evidence="5 11" id="KW-0808">Transferase</keyword>
<keyword evidence="6" id="KW-0479">Metal-binding</keyword>
<dbReference type="SUPFAM" id="SSF143631">
    <property type="entry name" value="ApbE-like"/>
    <property type="match status" value="1"/>
</dbReference>
<protein>
    <recommendedName>
        <fullName evidence="3">FAD:protein FMN transferase</fullName>
        <ecNumber evidence="2">2.7.1.180</ecNumber>
    </recommendedName>
    <alternativeName>
        <fullName evidence="9">Flavin transferase</fullName>
    </alternativeName>
</protein>
<keyword evidence="12" id="KW-1185">Reference proteome</keyword>
<evidence type="ECO:0000256" key="3">
    <source>
        <dbReference type="ARBA" id="ARBA00016337"/>
    </source>
</evidence>
<evidence type="ECO:0000256" key="2">
    <source>
        <dbReference type="ARBA" id="ARBA00011955"/>
    </source>
</evidence>
<evidence type="ECO:0000256" key="6">
    <source>
        <dbReference type="ARBA" id="ARBA00022723"/>
    </source>
</evidence>
<keyword evidence="4" id="KW-0285">Flavoprotein</keyword>
<evidence type="ECO:0000256" key="4">
    <source>
        <dbReference type="ARBA" id="ARBA00022630"/>
    </source>
</evidence>
<reference evidence="11" key="1">
    <citation type="journal article" date="2022" name="Toxins">
        <title>Genomic Analysis of Sphingopyxis sp. USTB-05 for Biodegrading Cyanobacterial Hepatotoxins.</title>
        <authorList>
            <person name="Liu C."/>
            <person name="Xu Q."/>
            <person name="Zhao Z."/>
            <person name="Zhang H."/>
            <person name="Liu X."/>
            <person name="Yin C."/>
            <person name="Liu Y."/>
            <person name="Yan H."/>
        </authorList>
    </citation>
    <scope>NUCLEOTIDE SEQUENCE</scope>
    <source>
        <strain evidence="11">NBD5</strain>
    </source>
</reference>
<dbReference type="Gene3D" id="3.10.520.10">
    <property type="entry name" value="ApbE-like domains"/>
    <property type="match status" value="1"/>
</dbReference>
<dbReference type="GO" id="GO:0016740">
    <property type="term" value="F:transferase activity"/>
    <property type="evidence" value="ECO:0007669"/>
    <property type="project" value="UniProtKB-KW"/>
</dbReference>
<sequence>MSPMACAVCLRRTVLSSPALERAQPWLGTRVSIRVASPDAVKAAAAIAHAFAAIAHIHSRMSAQSPRSDLAAIARLAPGETATLDPETAACLAEALALADASRGVFDPVLPEAGGADWRDLVLQGGQVRVRRRLRIDLSGIAKGYAVDRACTLLQEAGLASALVNAGGDLRCFGPAEIVALRPYAPAPPAAIEIENGALASSDVAGSLAEYGAACHRHGRTARPMPPGFVSVVAPRCVDADGLTKLVLAESEAAIPLLQSRAAIAYLHRPDGDWRVIGAATPAAGAPCG</sequence>
<evidence type="ECO:0000256" key="10">
    <source>
        <dbReference type="ARBA" id="ARBA00048540"/>
    </source>
</evidence>
<proteinExistence type="predicted"/>
<dbReference type="PANTHER" id="PTHR30040:SF2">
    <property type="entry name" value="FAD:PROTEIN FMN TRANSFERASE"/>
    <property type="match status" value="1"/>
</dbReference>
<evidence type="ECO:0000256" key="9">
    <source>
        <dbReference type="ARBA" id="ARBA00031306"/>
    </source>
</evidence>
<dbReference type="EC" id="2.7.1.180" evidence="2"/>
<accession>A0ABY4XD90</accession>
<evidence type="ECO:0000256" key="1">
    <source>
        <dbReference type="ARBA" id="ARBA00001946"/>
    </source>
</evidence>
<dbReference type="Proteomes" id="UP001056937">
    <property type="component" value="Chromosome 2"/>
</dbReference>
<dbReference type="Pfam" id="PF02424">
    <property type="entry name" value="ApbE"/>
    <property type="match status" value="2"/>
</dbReference>
<evidence type="ECO:0000256" key="7">
    <source>
        <dbReference type="ARBA" id="ARBA00022827"/>
    </source>
</evidence>
<keyword evidence="8" id="KW-0460">Magnesium</keyword>